<proteinExistence type="predicted"/>
<dbReference type="CDD" id="cd04301">
    <property type="entry name" value="NAT_SF"/>
    <property type="match status" value="1"/>
</dbReference>
<comment type="caution">
    <text evidence="2">The sequence shown here is derived from an EMBL/GenBank/DDBJ whole genome shotgun (WGS) entry which is preliminary data.</text>
</comment>
<dbReference type="EMBL" id="JBHUIW010000016">
    <property type="protein sequence ID" value="MFD2183373.1"/>
    <property type="molecule type" value="Genomic_DNA"/>
</dbReference>
<dbReference type="PANTHER" id="PTHR43072">
    <property type="entry name" value="N-ACETYLTRANSFERASE"/>
    <property type="match status" value="1"/>
</dbReference>
<dbReference type="RefSeq" id="WP_378478530.1">
    <property type="nucleotide sequence ID" value="NZ_JBHUIW010000016.1"/>
</dbReference>
<dbReference type="InterPro" id="IPR000182">
    <property type="entry name" value="GNAT_dom"/>
</dbReference>
<protein>
    <submittedName>
        <fullName evidence="2">GNAT family N-acetyltransferase</fullName>
        <ecNumber evidence="2">2.3.-.-</ecNumber>
    </submittedName>
</protein>
<reference evidence="3" key="1">
    <citation type="journal article" date="2019" name="Int. J. Syst. Evol. Microbiol.">
        <title>The Global Catalogue of Microorganisms (GCM) 10K type strain sequencing project: providing services to taxonomists for standard genome sequencing and annotation.</title>
        <authorList>
            <consortium name="The Broad Institute Genomics Platform"/>
            <consortium name="The Broad Institute Genome Sequencing Center for Infectious Disease"/>
            <person name="Wu L."/>
            <person name="Ma J."/>
        </authorList>
    </citation>
    <scope>NUCLEOTIDE SEQUENCE [LARGE SCALE GENOMIC DNA]</scope>
    <source>
        <strain evidence="3">CGMCC 1.6774</strain>
    </source>
</reference>
<organism evidence="2 3">
    <name type="scientific">Rhodoplanes azumiensis</name>
    <dbReference type="NCBI Taxonomy" id="1897628"/>
    <lineage>
        <taxon>Bacteria</taxon>
        <taxon>Pseudomonadati</taxon>
        <taxon>Pseudomonadota</taxon>
        <taxon>Alphaproteobacteria</taxon>
        <taxon>Hyphomicrobiales</taxon>
        <taxon>Nitrobacteraceae</taxon>
        <taxon>Rhodoplanes</taxon>
    </lineage>
</organism>
<dbReference type="Pfam" id="PF00583">
    <property type="entry name" value="Acetyltransf_1"/>
    <property type="match status" value="1"/>
</dbReference>
<dbReference type="GO" id="GO:0016746">
    <property type="term" value="F:acyltransferase activity"/>
    <property type="evidence" value="ECO:0007669"/>
    <property type="project" value="UniProtKB-KW"/>
</dbReference>
<dbReference type="Proteomes" id="UP001597314">
    <property type="component" value="Unassembled WGS sequence"/>
</dbReference>
<keyword evidence="2" id="KW-0808">Transferase</keyword>
<dbReference type="PANTHER" id="PTHR43072:SF8">
    <property type="entry name" value="ACYLTRANSFERASE FABY-RELATED"/>
    <property type="match status" value="1"/>
</dbReference>
<dbReference type="EC" id="2.3.-.-" evidence="2"/>
<dbReference type="Gene3D" id="3.40.630.30">
    <property type="match status" value="1"/>
</dbReference>
<dbReference type="SUPFAM" id="SSF55729">
    <property type="entry name" value="Acyl-CoA N-acyltransferases (Nat)"/>
    <property type="match status" value="1"/>
</dbReference>
<sequence length="189" mass="20081">MSRPSDSSPTRLRDCAAGDLPAVTAIYAEAVRHGRASFELEPPDLAEMTRRRDALVAGGFPYLVAEIDGTIAGYAYAGPYRSRPAYAWTVENSVYVAPPMQGRGLGLALLTRLIDAATAHGFRQMIAVIGDSANHASIRLHTRAGFAPVGVLRASGFKHGVWLDSVLMQRALGDGDRTPPAVPAAPTAR</sequence>
<keyword evidence="2" id="KW-0012">Acyltransferase</keyword>
<name>A0ABW5AK98_9BRAD</name>
<evidence type="ECO:0000313" key="3">
    <source>
        <dbReference type="Proteomes" id="UP001597314"/>
    </source>
</evidence>
<feature type="domain" description="N-acetyltransferase" evidence="1">
    <location>
        <begin position="10"/>
        <end position="173"/>
    </location>
</feature>
<gene>
    <name evidence="2" type="ORF">ACFSOX_14535</name>
</gene>
<evidence type="ECO:0000259" key="1">
    <source>
        <dbReference type="PROSITE" id="PS51186"/>
    </source>
</evidence>
<keyword evidence="3" id="KW-1185">Reference proteome</keyword>
<accession>A0ABW5AK98</accession>
<dbReference type="InterPro" id="IPR016181">
    <property type="entry name" value="Acyl_CoA_acyltransferase"/>
</dbReference>
<dbReference type="PROSITE" id="PS51186">
    <property type="entry name" value="GNAT"/>
    <property type="match status" value="1"/>
</dbReference>
<evidence type="ECO:0000313" key="2">
    <source>
        <dbReference type="EMBL" id="MFD2183373.1"/>
    </source>
</evidence>